<feature type="region of interest" description="Disordered" evidence="1">
    <location>
        <begin position="156"/>
        <end position="216"/>
    </location>
</feature>
<feature type="compositionally biased region" description="Basic residues" evidence="1">
    <location>
        <begin position="187"/>
        <end position="197"/>
    </location>
</feature>
<reference evidence="2" key="1">
    <citation type="submission" date="2021-10" db="EMBL/GenBank/DDBJ databases">
        <title>Melipona bicolor Genome sequencing and assembly.</title>
        <authorList>
            <person name="Araujo N.S."/>
            <person name="Arias M.C."/>
        </authorList>
    </citation>
    <scope>NUCLEOTIDE SEQUENCE</scope>
    <source>
        <strain evidence="2">USP_2M_L1-L4_2017</strain>
        <tissue evidence="2">Whole body</tissue>
    </source>
</reference>
<feature type="compositionally biased region" description="Basic and acidic residues" evidence="1">
    <location>
        <begin position="90"/>
        <end position="108"/>
    </location>
</feature>
<name>A0AA40GDM8_9HYME</name>
<gene>
    <name evidence="2" type="ORF">K0M31_000499</name>
</gene>
<feature type="compositionally biased region" description="Basic and acidic residues" evidence="1">
    <location>
        <begin position="198"/>
        <end position="216"/>
    </location>
</feature>
<sequence length="216" mass="24744">MGITVEAEMKEVRGIQCIIRLKGVWTESKILEREVHQCQTKRSVIPLCPEDRIVYKLLIDKVSCESLRRKLDKLKELRYPSSQAYVDFHDRPIQRTERIDHRSSESTGRHQRPTSKTLGNPGKPGVPVQRPAKMDIAAAGYGCKSAYEIRIKDLQEQTRHAESGQSFERASTAGKNPTKGRESARNPVRRRGGRRRKKTEDRKERKATEGKGDRIL</sequence>
<accession>A0AA40GDM8</accession>
<comment type="caution">
    <text evidence="2">The sequence shown here is derived from an EMBL/GenBank/DDBJ whole genome shotgun (WGS) entry which is preliminary data.</text>
</comment>
<organism evidence="2 3">
    <name type="scientific">Melipona bicolor</name>
    <dbReference type="NCBI Taxonomy" id="60889"/>
    <lineage>
        <taxon>Eukaryota</taxon>
        <taxon>Metazoa</taxon>
        <taxon>Ecdysozoa</taxon>
        <taxon>Arthropoda</taxon>
        <taxon>Hexapoda</taxon>
        <taxon>Insecta</taxon>
        <taxon>Pterygota</taxon>
        <taxon>Neoptera</taxon>
        <taxon>Endopterygota</taxon>
        <taxon>Hymenoptera</taxon>
        <taxon>Apocrita</taxon>
        <taxon>Aculeata</taxon>
        <taxon>Apoidea</taxon>
        <taxon>Anthophila</taxon>
        <taxon>Apidae</taxon>
        <taxon>Melipona</taxon>
    </lineage>
</organism>
<evidence type="ECO:0000313" key="2">
    <source>
        <dbReference type="EMBL" id="KAK1135927.1"/>
    </source>
</evidence>
<feature type="region of interest" description="Disordered" evidence="1">
    <location>
        <begin position="90"/>
        <end position="131"/>
    </location>
</feature>
<feature type="compositionally biased region" description="Polar residues" evidence="1">
    <location>
        <begin position="163"/>
        <end position="175"/>
    </location>
</feature>
<dbReference type="Proteomes" id="UP001177670">
    <property type="component" value="Unassembled WGS sequence"/>
</dbReference>
<evidence type="ECO:0000313" key="3">
    <source>
        <dbReference type="Proteomes" id="UP001177670"/>
    </source>
</evidence>
<dbReference type="AlphaFoldDB" id="A0AA40GDM8"/>
<protein>
    <submittedName>
        <fullName evidence="2">Uncharacterized protein</fullName>
    </submittedName>
</protein>
<dbReference type="EMBL" id="JAHYIQ010000001">
    <property type="protein sequence ID" value="KAK1135927.1"/>
    <property type="molecule type" value="Genomic_DNA"/>
</dbReference>
<proteinExistence type="predicted"/>
<evidence type="ECO:0000256" key="1">
    <source>
        <dbReference type="SAM" id="MobiDB-lite"/>
    </source>
</evidence>
<keyword evidence="3" id="KW-1185">Reference proteome</keyword>